<accession>A0A915BR08</accession>
<organism evidence="1 2">
    <name type="scientific">Parascaris univalens</name>
    <name type="common">Nematode worm</name>
    <dbReference type="NCBI Taxonomy" id="6257"/>
    <lineage>
        <taxon>Eukaryota</taxon>
        <taxon>Metazoa</taxon>
        <taxon>Ecdysozoa</taxon>
        <taxon>Nematoda</taxon>
        <taxon>Chromadorea</taxon>
        <taxon>Rhabditida</taxon>
        <taxon>Spirurina</taxon>
        <taxon>Ascaridomorpha</taxon>
        <taxon>Ascaridoidea</taxon>
        <taxon>Ascarididae</taxon>
        <taxon>Parascaris</taxon>
    </lineage>
</organism>
<dbReference type="AlphaFoldDB" id="A0A915BR08"/>
<proteinExistence type="predicted"/>
<sequence length="46" mass="5425">MAIDEKFDERNRSKFDRCLLTATGEKTNGFRKRCLQMRGDKTSNKK</sequence>
<reference evidence="2" key="1">
    <citation type="submission" date="2022-11" db="UniProtKB">
        <authorList>
            <consortium name="WormBaseParasite"/>
        </authorList>
    </citation>
    <scope>IDENTIFICATION</scope>
</reference>
<evidence type="ECO:0000313" key="2">
    <source>
        <dbReference type="WBParaSite" id="PgR053_g023_t01"/>
    </source>
</evidence>
<dbReference type="WBParaSite" id="PgR053_g023_t01">
    <property type="protein sequence ID" value="PgR053_g023_t01"/>
    <property type="gene ID" value="PgR053_g023"/>
</dbReference>
<protein>
    <submittedName>
        <fullName evidence="2">Transmembrane protein 53</fullName>
    </submittedName>
</protein>
<name>A0A915BR08_PARUN</name>
<evidence type="ECO:0000313" key="1">
    <source>
        <dbReference type="Proteomes" id="UP000887569"/>
    </source>
</evidence>
<dbReference type="Proteomes" id="UP000887569">
    <property type="component" value="Unplaced"/>
</dbReference>
<keyword evidence="1" id="KW-1185">Reference proteome</keyword>